<organism evidence="2 3">
    <name type="scientific">Trifolium medium</name>
    <dbReference type="NCBI Taxonomy" id="97028"/>
    <lineage>
        <taxon>Eukaryota</taxon>
        <taxon>Viridiplantae</taxon>
        <taxon>Streptophyta</taxon>
        <taxon>Embryophyta</taxon>
        <taxon>Tracheophyta</taxon>
        <taxon>Spermatophyta</taxon>
        <taxon>Magnoliopsida</taxon>
        <taxon>eudicotyledons</taxon>
        <taxon>Gunneridae</taxon>
        <taxon>Pentapetalae</taxon>
        <taxon>rosids</taxon>
        <taxon>fabids</taxon>
        <taxon>Fabales</taxon>
        <taxon>Fabaceae</taxon>
        <taxon>Papilionoideae</taxon>
        <taxon>50 kb inversion clade</taxon>
        <taxon>NPAAA clade</taxon>
        <taxon>Hologalegina</taxon>
        <taxon>IRL clade</taxon>
        <taxon>Trifolieae</taxon>
        <taxon>Trifolium</taxon>
    </lineage>
</organism>
<name>A0A392S9W2_9FABA</name>
<accession>A0A392S9W2</accession>
<evidence type="ECO:0000313" key="3">
    <source>
        <dbReference type="Proteomes" id="UP000265520"/>
    </source>
</evidence>
<evidence type="ECO:0000313" key="2">
    <source>
        <dbReference type="EMBL" id="MCI44646.1"/>
    </source>
</evidence>
<reference evidence="2 3" key="1">
    <citation type="journal article" date="2018" name="Front. Plant Sci.">
        <title>Red Clover (Trifolium pratense) and Zigzag Clover (T. medium) - A Picture of Genomic Similarities and Differences.</title>
        <authorList>
            <person name="Dluhosova J."/>
            <person name="Istvanek J."/>
            <person name="Nedelnik J."/>
            <person name="Repkova J."/>
        </authorList>
    </citation>
    <scope>NUCLEOTIDE SEQUENCE [LARGE SCALE GENOMIC DNA]</scope>
    <source>
        <strain evidence="3">cv. 10/8</strain>
        <tissue evidence="2">Leaf</tissue>
    </source>
</reference>
<evidence type="ECO:0000256" key="1">
    <source>
        <dbReference type="SAM" id="MobiDB-lite"/>
    </source>
</evidence>
<dbReference type="EMBL" id="LXQA010333500">
    <property type="protein sequence ID" value="MCI44646.1"/>
    <property type="molecule type" value="Genomic_DNA"/>
</dbReference>
<protein>
    <submittedName>
        <fullName evidence="2">Uncharacterized protein</fullName>
    </submittedName>
</protein>
<comment type="caution">
    <text evidence="2">The sequence shown here is derived from an EMBL/GenBank/DDBJ whole genome shotgun (WGS) entry which is preliminary data.</text>
</comment>
<proteinExistence type="predicted"/>
<dbReference type="AlphaFoldDB" id="A0A392S9W2"/>
<dbReference type="Proteomes" id="UP000265520">
    <property type="component" value="Unassembled WGS sequence"/>
</dbReference>
<feature type="region of interest" description="Disordered" evidence="1">
    <location>
        <begin position="1"/>
        <end position="26"/>
    </location>
</feature>
<sequence length="86" mass="9539">MRPLPPGDPPRSCEQETLMEAEAQSEGPLATDLFVANNKIQTIASRMLVSGELPEGSSARRVVQEIFSITKYPHRYLIGRRRGASQ</sequence>
<keyword evidence="3" id="KW-1185">Reference proteome</keyword>